<dbReference type="CDD" id="cd00821">
    <property type="entry name" value="PH"/>
    <property type="match status" value="1"/>
</dbReference>
<dbReference type="AlphaFoldDB" id="A0A8K1C4Y4"/>
<organism evidence="2 3">
    <name type="scientific">Pythium oligandrum</name>
    <name type="common">Mycoparasitic fungus</name>
    <dbReference type="NCBI Taxonomy" id="41045"/>
    <lineage>
        <taxon>Eukaryota</taxon>
        <taxon>Sar</taxon>
        <taxon>Stramenopiles</taxon>
        <taxon>Oomycota</taxon>
        <taxon>Peronosporomycetes</taxon>
        <taxon>Pythiales</taxon>
        <taxon>Pythiaceae</taxon>
        <taxon>Pythium</taxon>
    </lineage>
</organism>
<dbReference type="InterPro" id="IPR001849">
    <property type="entry name" value="PH_domain"/>
</dbReference>
<dbReference type="SUPFAM" id="SSF50729">
    <property type="entry name" value="PH domain-like"/>
    <property type="match status" value="1"/>
</dbReference>
<accession>A0A8K1C4Y4</accession>
<name>A0A8K1C4Y4_PYTOL</name>
<dbReference type="PANTHER" id="PTHR14336:SF16">
    <property type="entry name" value="PH DOMAIN-CONTAINING PROTEIN"/>
    <property type="match status" value="1"/>
</dbReference>
<dbReference type="Proteomes" id="UP000794436">
    <property type="component" value="Unassembled WGS sequence"/>
</dbReference>
<feature type="domain" description="PH" evidence="1">
    <location>
        <begin position="16"/>
        <end position="111"/>
    </location>
</feature>
<evidence type="ECO:0000313" key="2">
    <source>
        <dbReference type="EMBL" id="TMW56515.1"/>
    </source>
</evidence>
<dbReference type="OrthoDB" id="185175at2759"/>
<sequence length="155" mass="18245">MKYRRREAPSDVMVVDEYAEGTLVKQGGRIKTWHKRFFVFHKGFLSYRKDARDTTKVLRKELVLNIAFAEKEKEIPFGLCITLKSGRALMVSAKNDEEAHTWYEVISDFLAQQQLCKEMNDMEIQERSVYPSFSSEVSTTRSVDSDDEWWNENFQ</sequence>
<comment type="caution">
    <text evidence="2">The sequence shown here is derived from an EMBL/GenBank/DDBJ whole genome shotgun (WGS) entry which is preliminary data.</text>
</comment>
<evidence type="ECO:0000259" key="1">
    <source>
        <dbReference type="PROSITE" id="PS50003"/>
    </source>
</evidence>
<dbReference type="SMART" id="SM00233">
    <property type="entry name" value="PH"/>
    <property type="match status" value="1"/>
</dbReference>
<dbReference type="Gene3D" id="2.30.29.30">
    <property type="entry name" value="Pleckstrin-homology domain (PH domain)/Phosphotyrosine-binding domain (PTB)"/>
    <property type="match status" value="1"/>
</dbReference>
<protein>
    <recommendedName>
        <fullName evidence="1">PH domain-containing protein</fullName>
    </recommendedName>
</protein>
<evidence type="ECO:0000313" key="3">
    <source>
        <dbReference type="Proteomes" id="UP000794436"/>
    </source>
</evidence>
<dbReference type="InterPro" id="IPR051707">
    <property type="entry name" value="PI-Interact_SigTrans_Reg"/>
</dbReference>
<proteinExistence type="predicted"/>
<dbReference type="InterPro" id="IPR011993">
    <property type="entry name" value="PH-like_dom_sf"/>
</dbReference>
<dbReference type="PANTHER" id="PTHR14336">
    <property type="entry name" value="TANDEM PH DOMAIN CONTAINING PROTEIN"/>
    <property type="match status" value="1"/>
</dbReference>
<gene>
    <name evidence="2" type="ORF">Poli38472_006525</name>
</gene>
<dbReference type="PROSITE" id="PS50003">
    <property type="entry name" value="PH_DOMAIN"/>
    <property type="match status" value="1"/>
</dbReference>
<reference evidence="2" key="1">
    <citation type="submission" date="2019-03" db="EMBL/GenBank/DDBJ databases">
        <title>Long read genome sequence of the mycoparasitic Pythium oligandrum ATCC 38472 isolated from sugarbeet rhizosphere.</title>
        <authorList>
            <person name="Gaulin E."/>
        </authorList>
    </citation>
    <scope>NUCLEOTIDE SEQUENCE</scope>
    <source>
        <strain evidence="2">ATCC 38472_TT</strain>
    </source>
</reference>
<dbReference type="Pfam" id="PF00169">
    <property type="entry name" value="PH"/>
    <property type="match status" value="1"/>
</dbReference>
<keyword evidence="3" id="KW-1185">Reference proteome</keyword>
<dbReference type="EMBL" id="SPLM01000145">
    <property type="protein sequence ID" value="TMW56515.1"/>
    <property type="molecule type" value="Genomic_DNA"/>
</dbReference>